<evidence type="ECO:0000313" key="3">
    <source>
        <dbReference type="Proteomes" id="UP000217790"/>
    </source>
</evidence>
<feature type="region of interest" description="Disordered" evidence="1">
    <location>
        <begin position="1"/>
        <end position="54"/>
    </location>
</feature>
<dbReference type="Proteomes" id="UP000217790">
    <property type="component" value="Unassembled WGS sequence"/>
</dbReference>
<dbReference type="AlphaFoldDB" id="A0A2H3DUB9"/>
<evidence type="ECO:0000256" key="1">
    <source>
        <dbReference type="SAM" id="MobiDB-lite"/>
    </source>
</evidence>
<organism evidence="2 3">
    <name type="scientific">Armillaria gallica</name>
    <name type="common">Bulbous honey fungus</name>
    <name type="synonym">Armillaria bulbosa</name>
    <dbReference type="NCBI Taxonomy" id="47427"/>
    <lineage>
        <taxon>Eukaryota</taxon>
        <taxon>Fungi</taxon>
        <taxon>Dikarya</taxon>
        <taxon>Basidiomycota</taxon>
        <taxon>Agaricomycotina</taxon>
        <taxon>Agaricomycetes</taxon>
        <taxon>Agaricomycetidae</taxon>
        <taxon>Agaricales</taxon>
        <taxon>Marasmiineae</taxon>
        <taxon>Physalacriaceae</taxon>
        <taxon>Armillaria</taxon>
    </lineage>
</organism>
<evidence type="ECO:0000313" key="2">
    <source>
        <dbReference type="EMBL" id="PBK98819.1"/>
    </source>
</evidence>
<keyword evidence="3" id="KW-1185">Reference proteome</keyword>
<gene>
    <name evidence="2" type="ORF">ARMGADRAFT_1075623</name>
</gene>
<proteinExistence type="predicted"/>
<dbReference type="InParanoid" id="A0A2H3DUB9"/>
<sequence length="83" mass="9132">MTTATQVKTHDARLPSPPPLETERPDSASNTATSSDRIHRRNVPSSGHHSNVVKPFEEESVRVVAFSQELSAMLLDVVLEMHA</sequence>
<reference evidence="3" key="1">
    <citation type="journal article" date="2017" name="Nat. Ecol. Evol.">
        <title>Genome expansion and lineage-specific genetic innovations in the forest pathogenic fungi Armillaria.</title>
        <authorList>
            <person name="Sipos G."/>
            <person name="Prasanna A.N."/>
            <person name="Walter M.C."/>
            <person name="O'Connor E."/>
            <person name="Balint B."/>
            <person name="Krizsan K."/>
            <person name="Kiss B."/>
            <person name="Hess J."/>
            <person name="Varga T."/>
            <person name="Slot J."/>
            <person name="Riley R."/>
            <person name="Boka B."/>
            <person name="Rigling D."/>
            <person name="Barry K."/>
            <person name="Lee J."/>
            <person name="Mihaltcheva S."/>
            <person name="LaButti K."/>
            <person name="Lipzen A."/>
            <person name="Waldron R."/>
            <person name="Moloney N.M."/>
            <person name="Sperisen C."/>
            <person name="Kredics L."/>
            <person name="Vagvoelgyi C."/>
            <person name="Patrignani A."/>
            <person name="Fitzpatrick D."/>
            <person name="Nagy I."/>
            <person name="Doyle S."/>
            <person name="Anderson J.B."/>
            <person name="Grigoriev I.V."/>
            <person name="Gueldener U."/>
            <person name="Muensterkoetter M."/>
            <person name="Nagy L.G."/>
        </authorList>
    </citation>
    <scope>NUCLEOTIDE SEQUENCE [LARGE SCALE GENOMIC DNA]</scope>
    <source>
        <strain evidence="3">Ar21-2</strain>
    </source>
</reference>
<dbReference type="OrthoDB" id="3224400at2759"/>
<name>A0A2H3DUB9_ARMGA</name>
<dbReference type="EMBL" id="KZ293648">
    <property type="protein sequence ID" value="PBK98819.1"/>
    <property type="molecule type" value="Genomic_DNA"/>
</dbReference>
<accession>A0A2H3DUB9</accession>
<protein>
    <submittedName>
        <fullName evidence="2">Uncharacterized protein</fullName>
    </submittedName>
</protein>